<name>A0A8C6PMG9_NOTFU</name>
<evidence type="ECO:0000313" key="5">
    <source>
        <dbReference type="Proteomes" id="UP000694548"/>
    </source>
</evidence>
<dbReference type="InterPro" id="IPR003877">
    <property type="entry name" value="SPRY_dom"/>
</dbReference>
<accession>A0A8C6PMG9</accession>
<protein>
    <submittedName>
        <fullName evidence="4">RAN binding protein 9</fullName>
    </submittedName>
</protein>
<comment type="similarity">
    <text evidence="1">Belongs to the RANBP9/10 family.</text>
</comment>
<reference evidence="4" key="2">
    <citation type="submission" date="2025-08" db="UniProtKB">
        <authorList>
            <consortium name="Ensembl"/>
        </authorList>
    </citation>
    <scope>IDENTIFICATION</scope>
</reference>
<dbReference type="PROSITE" id="PS50188">
    <property type="entry name" value="B302_SPRY"/>
    <property type="match status" value="1"/>
</dbReference>
<dbReference type="CDD" id="cd12909">
    <property type="entry name" value="SPRY_RanBP9_10"/>
    <property type="match status" value="1"/>
</dbReference>
<dbReference type="Pfam" id="PF10607">
    <property type="entry name" value="CTLH"/>
    <property type="match status" value="2"/>
</dbReference>
<dbReference type="PROSITE" id="PS50896">
    <property type="entry name" value="LISH"/>
    <property type="match status" value="1"/>
</dbReference>
<dbReference type="InterPro" id="IPR006594">
    <property type="entry name" value="LisH"/>
</dbReference>
<dbReference type="InterPro" id="IPR050618">
    <property type="entry name" value="Ubq-SigPath_Reg"/>
</dbReference>
<dbReference type="SMART" id="SM00757">
    <property type="entry name" value="CRA"/>
    <property type="match status" value="1"/>
</dbReference>
<gene>
    <name evidence="4" type="primary">RANBP9</name>
    <name evidence="4" type="synonym">ranbp9</name>
</gene>
<dbReference type="Proteomes" id="UP000694548">
    <property type="component" value="Chromosome sgr09"/>
</dbReference>
<evidence type="ECO:0000259" key="2">
    <source>
        <dbReference type="PROSITE" id="PS50188"/>
    </source>
</evidence>
<dbReference type="SMART" id="SM00667">
    <property type="entry name" value="LisH"/>
    <property type="match status" value="1"/>
</dbReference>
<dbReference type="SMART" id="SM00668">
    <property type="entry name" value="CTLH"/>
    <property type="match status" value="1"/>
</dbReference>
<dbReference type="PANTHER" id="PTHR12864">
    <property type="entry name" value="RAN BINDING PROTEIN 9-RELATED"/>
    <property type="match status" value="1"/>
</dbReference>
<dbReference type="PROSITE" id="PS50897">
    <property type="entry name" value="CTLH"/>
    <property type="match status" value="1"/>
</dbReference>
<dbReference type="Ensembl" id="ENSNFUT00015048156.1">
    <property type="protein sequence ID" value="ENSNFUP00015046137.1"/>
    <property type="gene ID" value="ENSNFUG00015021486.1"/>
</dbReference>
<dbReference type="InterPro" id="IPR006595">
    <property type="entry name" value="CTLH_C"/>
</dbReference>
<evidence type="ECO:0000313" key="4">
    <source>
        <dbReference type="Ensembl" id="ENSNFUP00015046137.1"/>
    </source>
</evidence>
<feature type="domain" description="CTLH" evidence="3">
    <location>
        <begin position="257"/>
        <end position="314"/>
    </location>
</feature>
<reference evidence="4" key="1">
    <citation type="submission" date="2014-08" db="EMBL/GenBank/DDBJ databases">
        <authorList>
            <person name="Senf B."/>
            <person name="Petzold A."/>
            <person name="Downie B.R."/>
            <person name="Koch P."/>
            <person name="Platzer M."/>
        </authorList>
    </citation>
    <scope>NUCLEOTIDE SEQUENCE [LARGE SCALE GENOMIC DNA]</scope>
    <source>
        <strain evidence="4">GRZ</strain>
    </source>
</reference>
<dbReference type="InterPro" id="IPR001870">
    <property type="entry name" value="B30.2/SPRY"/>
</dbReference>
<dbReference type="InterPro" id="IPR043136">
    <property type="entry name" value="B30.2/SPRY_sf"/>
</dbReference>
<sequence>LSSRLRRLYPAVNENETPLPRSWSPKDKFSYIGLSQNNLRVHYKGHGKTPKDAASVRATHPIPAACGVYYFEVKIISKGRDGYMGIGLSAQGVNMNRLPGWDKHSYGYHGDDGHSFCSSGTGQPYGPTFTTGDVIGCCVNLINNTCFYTKNGHSLGIAFTDLPPNLYPTVGLQTPGEVVDANFGQHPFVFDIEDYMREWRTKIQAQIDRCPIGEREGEWQSMIQKMVASYLVHHSYCATAEAFAKSTDQAVHEELASIKNRQKIQKLVLSGRMGEAIETTQQLYPSLLERNPDLLFMLKVRQFIEMVNGTDSEVRCLGGRSPKSQDSYPGFDSNCCNGVTSNKSHSSSPHSHKPCSGSTLQGSDISLNGSQQFLFPCSNDVEMEVDHFTNGVTESSSNGFLNGTSKHAAEPEDCDADMEVESAQSKRQLCGGSQAAIERMILFGRDLQSMSEHLRRECGKNSANKKMLMDAFSLLAYSDPWNSPVGYQLDAVQREPVCSTLNSAILETHNLPKQPPLAQAVGQAAQCLAIMARTGIGSCAFASVDDYLH</sequence>
<evidence type="ECO:0000259" key="3">
    <source>
        <dbReference type="PROSITE" id="PS50897"/>
    </source>
</evidence>
<proteinExistence type="inferred from homology"/>
<dbReference type="AlphaFoldDB" id="A0A8C6PMG9"/>
<feature type="domain" description="B30.2/SPRY" evidence="2">
    <location>
        <begin position="1"/>
        <end position="188"/>
    </location>
</feature>
<dbReference type="Gene3D" id="2.60.120.920">
    <property type="match status" value="1"/>
</dbReference>
<organism evidence="4 5">
    <name type="scientific">Nothobranchius furzeri</name>
    <name type="common">Turquoise killifish</name>
    <dbReference type="NCBI Taxonomy" id="105023"/>
    <lineage>
        <taxon>Eukaryota</taxon>
        <taxon>Metazoa</taxon>
        <taxon>Chordata</taxon>
        <taxon>Craniata</taxon>
        <taxon>Vertebrata</taxon>
        <taxon>Euteleostomi</taxon>
        <taxon>Actinopterygii</taxon>
        <taxon>Neopterygii</taxon>
        <taxon>Teleostei</taxon>
        <taxon>Neoteleostei</taxon>
        <taxon>Acanthomorphata</taxon>
        <taxon>Ovalentaria</taxon>
        <taxon>Atherinomorphae</taxon>
        <taxon>Cyprinodontiformes</taxon>
        <taxon>Nothobranchiidae</taxon>
        <taxon>Nothobranchius</taxon>
    </lineage>
</organism>
<dbReference type="Pfam" id="PF00622">
    <property type="entry name" value="SPRY"/>
    <property type="match status" value="1"/>
</dbReference>
<dbReference type="InterPro" id="IPR024964">
    <property type="entry name" value="CTLH/CRA"/>
</dbReference>
<dbReference type="InterPro" id="IPR013320">
    <property type="entry name" value="ConA-like_dom_sf"/>
</dbReference>
<dbReference type="InterPro" id="IPR035782">
    <property type="entry name" value="SPRY_RanBP9/10"/>
</dbReference>
<evidence type="ECO:0000256" key="1">
    <source>
        <dbReference type="ARBA" id="ARBA00006535"/>
    </source>
</evidence>
<dbReference type="SUPFAM" id="SSF49899">
    <property type="entry name" value="Concanavalin A-like lectins/glucanases"/>
    <property type="match status" value="1"/>
</dbReference>
<dbReference type="FunFam" id="2.60.120.920:FF:000011">
    <property type="entry name" value="RAN binding protein 10"/>
    <property type="match status" value="1"/>
</dbReference>
<keyword evidence="5" id="KW-1185">Reference proteome</keyword>
<dbReference type="Pfam" id="PF08513">
    <property type="entry name" value="LisH"/>
    <property type="match status" value="1"/>
</dbReference>
<dbReference type="GeneTree" id="ENSGT00940000157305"/>
<dbReference type="InterPro" id="IPR013144">
    <property type="entry name" value="CRA_dom"/>
</dbReference>
<dbReference type="SMART" id="SM00449">
    <property type="entry name" value="SPRY"/>
    <property type="match status" value="1"/>
</dbReference>
<reference evidence="4" key="3">
    <citation type="submission" date="2025-09" db="UniProtKB">
        <authorList>
            <consortium name="Ensembl"/>
        </authorList>
    </citation>
    <scope>IDENTIFICATION</scope>
</reference>